<feature type="transmembrane region" description="Helical" evidence="6">
    <location>
        <begin position="103"/>
        <end position="121"/>
    </location>
</feature>
<keyword evidence="3 6" id="KW-0812">Transmembrane</keyword>
<organism evidence="7 8">
    <name type="scientific">Microbacterium fluvii</name>
    <dbReference type="NCBI Taxonomy" id="415215"/>
    <lineage>
        <taxon>Bacteria</taxon>
        <taxon>Bacillati</taxon>
        <taxon>Actinomycetota</taxon>
        <taxon>Actinomycetes</taxon>
        <taxon>Micrococcales</taxon>
        <taxon>Microbacteriaceae</taxon>
        <taxon>Microbacterium</taxon>
    </lineage>
</organism>
<evidence type="ECO:0000256" key="5">
    <source>
        <dbReference type="ARBA" id="ARBA00023136"/>
    </source>
</evidence>
<reference evidence="8" key="1">
    <citation type="journal article" date="2019" name="Int. J. Syst. Evol. Microbiol.">
        <title>The Global Catalogue of Microorganisms (GCM) 10K type strain sequencing project: providing services to taxonomists for standard genome sequencing and annotation.</title>
        <authorList>
            <consortium name="The Broad Institute Genomics Platform"/>
            <consortium name="The Broad Institute Genome Sequencing Center for Infectious Disease"/>
            <person name="Wu L."/>
            <person name="Ma J."/>
        </authorList>
    </citation>
    <scope>NUCLEOTIDE SEQUENCE [LARGE SCALE GENOMIC DNA]</scope>
    <source>
        <strain evidence="8">CGMCC 1.15772</strain>
    </source>
</reference>
<feature type="transmembrane region" description="Helical" evidence="6">
    <location>
        <begin position="72"/>
        <end position="91"/>
    </location>
</feature>
<feature type="transmembrane region" description="Helical" evidence="6">
    <location>
        <begin position="127"/>
        <end position="145"/>
    </location>
</feature>
<dbReference type="RefSeq" id="WP_262872344.1">
    <property type="nucleotide sequence ID" value="NZ_BAABKW010000008.1"/>
</dbReference>
<dbReference type="Pfam" id="PF02588">
    <property type="entry name" value="YitT_membrane"/>
    <property type="match status" value="1"/>
</dbReference>
<comment type="caution">
    <text evidence="7">The sequence shown here is derived from an EMBL/GenBank/DDBJ whole genome shotgun (WGS) entry which is preliminary data.</text>
</comment>
<proteinExistence type="predicted"/>
<evidence type="ECO:0000256" key="4">
    <source>
        <dbReference type="ARBA" id="ARBA00022989"/>
    </source>
</evidence>
<dbReference type="InterPro" id="IPR003740">
    <property type="entry name" value="YitT"/>
</dbReference>
<feature type="transmembrane region" description="Helical" evidence="6">
    <location>
        <begin position="193"/>
        <end position="210"/>
    </location>
</feature>
<protein>
    <submittedName>
        <fullName evidence="7">YitT family protein</fullName>
    </submittedName>
</protein>
<dbReference type="InterPro" id="IPR051461">
    <property type="entry name" value="UPF0750_membrane"/>
</dbReference>
<keyword evidence="2" id="KW-1003">Cell membrane</keyword>
<gene>
    <name evidence="7" type="ORF">ACFQRL_00315</name>
</gene>
<keyword evidence="5 6" id="KW-0472">Membrane</keyword>
<evidence type="ECO:0000256" key="2">
    <source>
        <dbReference type="ARBA" id="ARBA00022475"/>
    </source>
</evidence>
<comment type="subcellular location">
    <subcellularLocation>
        <location evidence="1">Cell membrane</location>
        <topology evidence="1">Multi-pass membrane protein</topology>
    </subcellularLocation>
</comment>
<dbReference type="EMBL" id="JBHTBE010000001">
    <property type="protein sequence ID" value="MFC7267391.1"/>
    <property type="molecule type" value="Genomic_DNA"/>
</dbReference>
<evidence type="ECO:0000256" key="3">
    <source>
        <dbReference type="ARBA" id="ARBA00022692"/>
    </source>
</evidence>
<dbReference type="PANTHER" id="PTHR33545">
    <property type="entry name" value="UPF0750 MEMBRANE PROTEIN YITT-RELATED"/>
    <property type="match status" value="1"/>
</dbReference>
<evidence type="ECO:0000256" key="1">
    <source>
        <dbReference type="ARBA" id="ARBA00004651"/>
    </source>
</evidence>
<evidence type="ECO:0000256" key="6">
    <source>
        <dbReference type="SAM" id="Phobius"/>
    </source>
</evidence>
<dbReference type="PANTHER" id="PTHR33545:SF5">
    <property type="entry name" value="UPF0750 MEMBRANE PROTEIN YITT"/>
    <property type="match status" value="1"/>
</dbReference>
<accession>A0ABW2HCD3</accession>
<evidence type="ECO:0000313" key="8">
    <source>
        <dbReference type="Proteomes" id="UP001596507"/>
    </source>
</evidence>
<sequence length="219" mass="22908">MTDAPEPDEAAPTGPTLVFEGQAAPHSLLEDVLGILTGTFLASLGLMLLQASASVTGGTAGLALIVDYATDLPFWLVFAIVNLPFAALAIWQKGWDFTIRSAVSIALVSGFSVVHHAFFQIAAIDPVYGTLGGNVLAGVGLLILFRHRASLGGVNVIALVLQERAGIRAGWTQMAFDVLIIVAGLLVVPWPNVILSAVGAVVLSLILALNHRPGRYIGH</sequence>
<dbReference type="Proteomes" id="UP001596507">
    <property type="component" value="Unassembled WGS sequence"/>
</dbReference>
<name>A0ABW2HCD3_9MICO</name>
<keyword evidence="8" id="KW-1185">Reference proteome</keyword>
<evidence type="ECO:0000313" key="7">
    <source>
        <dbReference type="EMBL" id="MFC7267391.1"/>
    </source>
</evidence>
<keyword evidence="4 6" id="KW-1133">Transmembrane helix</keyword>